<proteinExistence type="predicted"/>
<dbReference type="PANTHER" id="PTHR32305">
    <property type="match status" value="1"/>
</dbReference>
<dbReference type="VEuPathDB" id="FungiDB:EYZ11_008730"/>
<feature type="region of interest" description="Disordered" evidence="6">
    <location>
        <begin position="2245"/>
        <end position="2297"/>
    </location>
</feature>
<dbReference type="Gene3D" id="3.10.450.30">
    <property type="entry name" value="Microbial ribonucleases"/>
    <property type="match status" value="1"/>
</dbReference>
<keyword evidence="4" id="KW-0378">Hydrolase</keyword>
<feature type="domain" description="Insecticide toxin TcdB middle/C-terminal" evidence="7">
    <location>
        <begin position="890"/>
        <end position="1000"/>
    </location>
</feature>
<protein>
    <recommendedName>
        <fullName evidence="11">Insecticide toxin TcdB middle/N-terminal domain-containing protein</fullName>
    </recommendedName>
</protein>
<dbReference type="SUPFAM" id="SSF69318">
    <property type="entry name" value="Integrin alpha N-terminal domain"/>
    <property type="match status" value="1"/>
</dbReference>
<comment type="subcellular location">
    <subcellularLocation>
        <location evidence="1">Secreted</location>
    </subcellularLocation>
</comment>
<keyword evidence="2" id="KW-0964">Secreted</keyword>
<evidence type="ECO:0008006" key="11">
    <source>
        <dbReference type="Google" id="ProtNLM"/>
    </source>
</evidence>
<dbReference type="PANTHER" id="PTHR32305:SF15">
    <property type="entry name" value="PROTEIN RHSA-RELATED"/>
    <property type="match status" value="1"/>
</dbReference>
<gene>
    <name evidence="9" type="ORF">ATNIH1004_011840</name>
</gene>
<reference evidence="9 10" key="1">
    <citation type="submission" date="2019-08" db="EMBL/GenBank/DDBJ databases">
        <title>The genome sequence of a newly discovered highly antifungal drug resistant Aspergillus species, Aspergillus tanneri NIH 1004.</title>
        <authorList>
            <person name="Mounaud S."/>
            <person name="Singh I."/>
            <person name="Joardar V."/>
            <person name="Pakala S."/>
            <person name="Pakala S."/>
            <person name="Venepally P."/>
            <person name="Chung J.K."/>
            <person name="Losada L."/>
            <person name="Nierman W.C."/>
        </authorList>
    </citation>
    <scope>NUCLEOTIDE SEQUENCE [LARGE SCALE GENOMIC DNA]</scope>
    <source>
        <strain evidence="9 10">NIH1004</strain>
    </source>
</reference>
<evidence type="ECO:0000256" key="2">
    <source>
        <dbReference type="ARBA" id="ARBA00022525"/>
    </source>
</evidence>
<evidence type="ECO:0000256" key="4">
    <source>
        <dbReference type="ARBA" id="ARBA00022801"/>
    </source>
</evidence>
<evidence type="ECO:0000259" key="7">
    <source>
        <dbReference type="Pfam" id="PF12255"/>
    </source>
</evidence>
<keyword evidence="5" id="KW-0843">Virulence</keyword>
<dbReference type="GO" id="GO:0004540">
    <property type="term" value="F:RNA nuclease activity"/>
    <property type="evidence" value="ECO:0007669"/>
    <property type="project" value="InterPro"/>
</dbReference>
<dbReference type="GO" id="GO:0003723">
    <property type="term" value="F:RNA binding"/>
    <property type="evidence" value="ECO:0007669"/>
    <property type="project" value="InterPro"/>
</dbReference>
<dbReference type="InterPro" id="IPR028994">
    <property type="entry name" value="Integrin_alpha_N"/>
</dbReference>
<dbReference type="Pfam" id="PF03534">
    <property type="entry name" value="SpvB"/>
    <property type="match status" value="1"/>
</dbReference>
<evidence type="ECO:0000313" key="10">
    <source>
        <dbReference type="Proteomes" id="UP000324241"/>
    </source>
</evidence>
<evidence type="ECO:0000313" key="9">
    <source>
        <dbReference type="EMBL" id="KAA8641704.1"/>
    </source>
</evidence>
<dbReference type="InterPro" id="IPR022044">
    <property type="entry name" value="TcdB_toxin_mid/C"/>
</dbReference>
<dbReference type="GeneID" id="54334541"/>
<dbReference type="InterPro" id="IPR050708">
    <property type="entry name" value="T6SS_VgrG/RHS"/>
</dbReference>
<dbReference type="GO" id="GO:0016787">
    <property type="term" value="F:hydrolase activity"/>
    <property type="evidence" value="ECO:0007669"/>
    <property type="project" value="UniProtKB-KW"/>
</dbReference>
<evidence type="ECO:0000256" key="3">
    <source>
        <dbReference type="ARBA" id="ARBA00022722"/>
    </source>
</evidence>
<sequence length="2394" mass="270487">MAVSRTRSSIQTERASLNNQSSLKGGDRDQNSPGRLLAEGDGRRSASEKFNINTQTGGASFNIPIHTTPGRRGFGPSLDLVYDSGSASANGVFGLGWRLEGVDYVTRKTSLGIPLYNDGDIFVHSRVGELVPLLRTNGADLDEEDRDGYRVRRYRPRVESDPIRIECWIKKSNTRDMFWKTATSQNTTTLYGRTTSSRISCSEKGISSTDDEIFTWFSCDVYDSFGNYMVYSYKSEDGAGMSNSDVCTTQRYLKSIKYGNRRPNRDLETWEAQLLDPNRDIGYWMFEVILDYGEHNKEFPTTKAVNKWELRNDPFSIHTGGFEVRTYRLCSRVLMFHHIPEELELQDCLVASTTFQYETEPKSGTTFLKSCTASGHTLDGCKQDYSTLSLPLMEFNYNKLPDLESLHIENLELNLSGFSSGRASWVDLDGDGAPGILGTLPGGCYYHPNLSQGTKTEIGGPTLQNSIPSAMQSEMWHFEDVKARGFLDLVSASPDGRVQGFYGRSEDGEWEPFVPFKSYPTLGHSKNGWTKYQVDLAGDGLADILHKPPNNDSEWFWHRSLGPNGFEEERRTVGAPKLPSEPATAIFLCDMSGDGLTDIVSIQNGNISYWPNAGHGRFGRQVDMLGPPTLLDPVNFSPLRVRMADITGWGGADFIYLLPEGGALVYYNQWGTRWSREYRLPFVPPLDRFALTDILSVNGKGTQCLCWTSDVRGPSGNQTTTTLRIIDLMGGGKPGLLSNTYNGMGGRSTIQYRSATSYYLEAKRHGRPWTTRLPFAVDCVKSITFMDDVAQTSHTTYYTYHNGYYDYKERQFRGFQIVEEETMEDFAVGITGAQFKQPPVIKRNWFYLGLERLDQGTLLPHSFQIQGPQYKPVSSATIPQGLTVAEKQEAYAALAGQPRRQEIYGSGDGSQGHLPYTISEQSYVVVIHQRVQKGRRGIFRVNNREELLTLYEKGEGQPRLKHTFALKTDDFGNIERQAIISYGHKKSALATVEDRKKQEETAITYTEMAYTNAILEPKECFRTPLVAKSIQYCVYQGSCLTSAMTDGRHIWEKLAANNCKLLTQAVNFPDPPKNRDWRENIPAEGYKSLHSKEISLYRRQDLSAPLALGKLEPYSITHQVYRLCFTRQLIDTTPISKLGHIENALESTGYVQLPVANGGLINEWWSPSPRHVFQVDTLDAANSELLVARAQFFIPNIQIDQFRNILKKQLDPYKLLFVETLDPMENATRVAYDYSCLQPNLVIDANGNRTQFARDSLGVSVGIAVMGKENEPVGDSLEDFAIQLSQAERDEFVKNPSGPIAAKLLGKAGRRIIYDFNFYEESRIPGFQAELVRDTHYRDSGEPTQISVYISYLGGQGTAIQSTTYSGTEGGSEWQFDGLEIQSQNGQPVKQFLPFFKSSHKFCFQSEQLDKPAIVYFRDGLARLHGILNADRTWSKHRYTPWMEEQWDAGDTILIDDPSKDIDVGIYFQLLERKQYYPTWHSQKMKSGKASDKLAAQKSEIYSNTPTSVYLDAQGREVLSEQRSNFAVRQTRQQYDERGNLSALSDPRNRIVSRTWYDYLNRPLHSSNIDSGVHWSLLDCTGAPFVSQANNDWWKRVDYDALRRIKSIQLMPQSDKENPVCVIQNQYGDEKYVQDGANKNLRERLYQCKDQSGVDTNSRFDFKGNCIESSIQYAATYDQLLDWSLEDIKLEPELHITRSSFNAMNHAVYRATTGSQYVQNRFDIAGRLKQVKSATTTDNPSATSSVYDIKYSADDQMTSVSYENGSQAKHIYNVQTRRLERTIIARNNIKTALQDVSLIYDCLGKVVEKTDTAQQTTYFRNEVVKPKQQFQYNSFGQLLSASGREQVNPSSDRLNPYAPTSGKVNTLAGDGKQLIEYLESYEYDLSGNILEIKHEPASNTTYSAWTRKYTYEGVNNRLTSTHVGSTTERYEYNGNIGLNGCMTSIGEQSLGWDYNHRLRSFSKQRVRDGHTPETTWYTYNSQGKRVRKVTVRDGKSKVKETFYLPLCDRFTSYKGNGESLIKKTTTSVGNLSSASAPMVIIETKNQNNTRTGQSLLRYQMSENLELDDTCKVISYEEYSPYGSSTYQARITEAPRKYRFARYQRDNESGLYLCGERYYAPWLGRWTSADPLGAVGGPNLYIYAGDDPVNFDDHQGTMNQQRNSEGAIPKTKQNESDGEGGWTQVRNKGNNRPTRSDKGLPEENAPGNKLPNIENFEGHVVSASIKAGLKALTGGNTIPPIETVKKKEEEGKRQAHNQKLRSEKKMPKKSKYMAYSTKSEKTAKPENPGYPKKFDNRDKFSFEMPPNFDKRDLMEFPLTDPAFKEGTNQGLYRIIFGHPSSSDTTSRDWTPVGVVKHVTTPAGILKLKDSPGAKRPPLELIATYSKMKEYVKVEG</sequence>
<comment type="caution">
    <text evidence="9">The sequence shown here is derived from an EMBL/GenBank/DDBJ whole genome shotgun (WGS) entry which is preliminary data.</text>
</comment>
<evidence type="ECO:0000259" key="8">
    <source>
        <dbReference type="Pfam" id="PF12256"/>
    </source>
</evidence>
<dbReference type="GO" id="GO:0005576">
    <property type="term" value="C:extracellular region"/>
    <property type="evidence" value="ECO:0007669"/>
    <property type="project" value="UniProtKB-SubCell"/>
</dbReference>
<dbReference type="OrthoDB" id="5426877at2759"/>
<feature type="compositionally biased region" description="Polar residues" evidence="6">
    <location>
        <begin position="2183"/>
        <end position="2192"/>
    </location>
</feature>
<dbReference type="Pfam" id="PF12256">
    <property type="entry name" value="TcdB_toxin_midN"/>
    <property type="match status" value="1"/>
</dbReference>
<evidence type="ECO:0000256" key="1">
    <source>
        <dbReference type="ARBA" id="ARBA00004613"/>
    </source>
</evidence>
<dbReference type="EMBL" id="QUQM01000009">
    <property type="protein sequence ID" value="KAA8641704.1"/>
    <property type="molecule type" value="Genomic_DNA"/>
</dbReference>
<dbReference type="Proteomes" id="UP000324241">
    <property type="component" value="Unassembled WGS sequence"/>
</dbReference>
<feature type="compositionally biased region" description="Polar residues" evidence="6">
    <location>
        <begin position="1"/>
        <end position="23"/>
    </location>
</feature>
<dbReference type="Pfam" id="PF12255">
    <property type="entry name" value="TcdB_toxin_midC"/>
    <property type="match status" value="1"/>
</dbReference>
<dbReference type="InterPro" id="IPR022385">
    <property type="entry name" value="Rhs_assc_core"/>
</dbReference>
<name>A0A5M9M8N2_9EURO</name>
<accession>A0A5M9M8N2</accession>
<feature type="region of interest" description="Disordered" evidence="6">
    <location>
        <begin position="1"/>
        <end position="44"/>
    </location>
</feature>
<organism evidence="9 10">
    <name type="scientific">Aspergillus tanneri</name>
    <dbReference type="NCBI Taxonomy" id="1220188"/>
    <lineage>
        <taxon>Eukaryota</taxon>
        <taxon>Fungi</taxon>
        <taxon>Dikarya</taxon>
        <taxon>Ascomycota</taxon>
        <taxon>Pezizomycotina</taxon>
        <taxon>Eurotiomycetes</taxon>
        <taxon>Eurotiomycetidae</taxon>
        <taxon>Eurotiales</taxon>
        <taxon>Aspergillaceae</taxon>
        <taxon>Aspergillus</taxon>
        <taxon>Aspergillus subgen. Circumdati</taxon>
    </lineage>
</organism>
<feature type="domain" description="Insecticide toxin TcdB middle/N-terminal" evidence="8">
    <location>
        <begin position="730"/>
        <end position="821"/>
    </location>
</feature>
<evidence type="ECO:0000256" key="6">
    <source>
        <dbReference type="SAM" id="MobiDB-lite"/>
    </source>
</evidence>
<dbReference type="InterPro" id="IPR003284">
    <property type="entry name" value="Sal_SpvB"/>
</dbReference>
<dbReference type="InterPro" id="IPR016191">
    <property type="entry name" value="Ribonuclease/ribotoxin"/>
</dbReference>
<dbReference type="RefSeq" id="XP_033421066.1">
    <property type="nucleotide sequence ID" value="XM_033576402.1"/>
</dbReference>
<dbReference type="SUPFAM" id="SSF53933">
    <property type="entry name" value="Microbial ribonucleases"/>
    <property type="match status" value="1"/>
</dbReference>
<dbReference type="Gene3D" id="2.180.10.10">
    <property type="entry name" value="RHS repeat-associated core"/>
    <property type="match status" value="1"/>
</dbReference>
<dbReference type="VEuPathDB" id="FungiDB:EYZ11_008729"/>
<dbReference type="GO" id="GO:0005737">
    <property type="term" value="C:cytoplasm"/>
    <property type="evidence" value="ECO:0007669"/>
    <property type="project" value="InterPro"/>
</dbReference>
<dbReference type="NCBIfam" id="TIGR03696">
    <property type="entry name" value="Rhs_assc_core"/>
    <property type="match status" value="1"/>
</dbReference>
<feature type="region of interest" description="Disordered" evidence="6">
    <location>
        <begin position="2150"/>
        <end position="2209"/>
    </location>
</feature>
<keyword evidence="3" id="KW-0540">Nuclease</keyword>
<evidence type="ECO:0000256" key="5">
    <source>
        <dbReference type="ARBA" id="ARBA00023026"/>
    </source>
</evidence>
<dbReference type="InterPro" id="IPR022045">
    <property type="entry name" value="TcdB_toxin_mid/N"/>
</dbReference>